<feature type="region of interest" description="Disordered" evidence="1">
    <location>
        <begin position="188"/>
        <end position="231"/>
    </location>
</feature>
<evidence type="ECO:0000313" key="3">
    <source>
        <dbReference type="Proteomes" id="UP000784294"/>
    </source>
</evidence>
<accession>A0A3S5A130</accession>
<feature type="region of interest" description="Disordered" evidence="1">
    <location>
        <begin position="42"/>
        <end position="81"/>
    </location>
</feature>
<dbReference type="AlphaFoldDB" id="A0A3S5A130"/>
<evidence type="ECO:0000256" key="1">
    <source>
        <dbReference type="SAM" id="MobiDB-lite"/>
    </source>
</evidence>
<feature type="compositionally biased region" description="Acidic residues" evidence="1">
    <location>
        <begin position="48"/>
        <end position="81"/>
    </location>
</feature>
<proteinExistence type="predicted"/>
<evidence type="ECO:0000313" key="2">
    <source>
        <dbReference type="EMBL" id="VEL09125.1"/>
    </source>
</evidence>
<feature type="compositionally biased region" description="Acidic residues" evidence="1">
    <location>
        <begin position="221"/>
        <end position="231"/>
    </location>
</feature>
<sequence length="432" mass="47008">MDVLASITEMLDNDTSACMIPDDSSADGENTELGYTEVAEDACRDQETEHDDGEDEVATEAQGSDEDIEEETQEEEEDAGWLDDITVDSVPQQTLSTSRIAVVSSAETHYSRFIASLSDDCLSARRDKSVRTNRLHPADSAGAIATLSPFDYSPEIHQLTTTSSFGQMALSIVSVTTCSGFPSVATATDLPSKSCSKHEARDEDQESGGNIRLNEKRVGEEDLEAEEKEEEEENLIEVCAIRDRPSDREDRAGRDISDFRYFVHKNKRKTEDAGEESLVETVSAPVKPPTDLYWQGVGHCGKLRPRRDQLEPSQSLEESGVSLAFSSTTSTALINSVPLMASALAIRRPGLTEMSPVVGIRGQDEDSNEKDSTICPVEAASSVITMTSPGFAKCYAEPSYATLQGDGISQLEDGKALFPVVLTVFLTFIFIS</sequence>
<dbReference type="EMBL" id="CAAALY010005525">
    <property type="protein sequence ID" value="VEL09125.1"/>
    <property type="molecule type" value="Genomic_DNA"/>
</dbReference>
<name>A0A3S5A130_9PLAT</name>
<dbReference type="Proteomes" id="UP000784294">
    <property type="component" value="Unassembled WGS sequence"/>
</dbReference>
<protein>
    <submittedName>
        <fullName evidence="2">Uncharacterized protein</fullName>
    </submittedName>
</protein>
<comment type="caution">
    <text evidence="2">The sequence shown here is derived from an EMBL/GenBank/DDBJ whole genome shotgun (WGS) entry which is preliminary data.</text>
</comment>
<keyword evidence="3" id="KW-1185">Reference proteome</keyword>
<reference evidence="2" key="1">
    <citation type="submission" date="2018-11" db="EMBL/GenBank/DDBJ databases">
        <authorList>
            <consortium name="Pathogen Informatics"/>
        </authorList>
    </citation>
    <scope>NUCLEOTIDE SEQUENCE</scope>
</reference>
<gene>
    <name evidence="2" type="ORF">PXEA_LOCUS2565</name>
</gene>
<organism evidence="2 3">
    <name type="scientific">Protopolystoma xenopodis</name>
    <dbReference type="NCBI Taxonomy" id="117903"/>
    <lineage>
        <taxon>Eukaryota</taxon>
        <taxon>Metazoa</taxon>
        <taxon>Spiralia</taxon>
        <taxon>Lophotrochozoa</taxon>
        <taxon>Platyhelminthes</taxon>
        <taxon>Monogenea</taxon>
        <taxon>Polyopisthocotylea</taxon>
        <taxon>Polystomatidea</taxon>
        <taxon>Polystomatidae</taxon>
        <taxon>Protopolystoma</taxon>
    </lineage>
</organism>